<dbReference type="InterPro" id="IPR019419">
    <property type="entry name" value="AIM19"/>
</dbReference>
<dbReference type="AlphaFoldDB" id="A0A8H7ZI93"/>
<dbReference type="Proteomes" id="UP000669133">
    <property type="component" value="Unassembled WGS sequence"/>
</dbReference>
<dbReference type="PANTHER" id="PTHR28177">
    <property type="entry name" value="ALTERED INHERITANCE OF MITOCHONDRIA PROTEIN 19, MITOCHONDRIAL"/>
    <property type="match status" value="1"/>
</dbReference>
<accession>A0A8H7ZI93</accession>
<gene>
    <name evidence="1" type="ORF">I9W82_002480</name>
</gene>
<dbReference type="PANTHER" id="PTHR28177:SF1">
    <property type="entry name" value="ALTERED INHERITANCE OF MITOCHONDRIA PROTEIN 19, MITOCHONDRIAL"/>
    <property type="match status" value="1"/>
</dbReference>
<name>A0A8H7ZI93_9ASCO</name>
<proteinExistence type="predicted"/>
<protein>
    <recommendedName>
        <fullName evidence="3">Altered inheritance of mitochondria protein 19, mitochondrial</fullName>
    </recommendedName>
</protein>
<dbReference type="EMBL" id="JAEOAQ010000002">
    <property type="protein sequence ID" value="KAG5420599.1"/>
    <property type="molecule type" value="Genomic_DNA"/>
</dbReference>
<dbReference type="GO" id="GO:0005739">
    <property type="term" value="C:mitochondrion"/>
    <property type="evidence" value="ECO:0007669"/>
    <property type="project" value="TreeGrafter"/>
</dbReference>
<dbReference type="OrthoDB" id="5554402at2759"/>
<evidence type="ECO:0000313" key="2">
    <source>
        <dbReference type="Proteomes" id="UP000669133"/>
    </source>
</evidence>
<dbReference type="Pfam" id="PF10315">
    <property type="entry name" value="Aim19"/>
    <property type="match status" value="1"/>
</dbReference>
<dbReference type="RefSeq" id="XP_067549715.1">
    <property type="nucleotide sequence ID" value="XM_067691340.1"/>
</dbReference>
<dbReference type="GeneID" id="93651109"/>
<keyword evidence="2" id="KW-1185">Reference proteome</keyword>
<sequence>MSDSTIKPPPSLYEQLDSLSVSPIPSGVLSGALFLKALTKTSSAVSIPNSGTSGSSFAFHKTLAASRPTRLSCTLFGSAMALGTYMMIDGDPLNASGFNFAWSTLYLIVNGKSSISSIFRGRITPVALSGLALFDAALYGREFFWSKRSPFQQ</sequence>
<comment type="caution">
    <text evidence="1">The sequence shown here is derived from an EMBL/GenBank/DDBJ whole genome shotgun (WGS) entry which is preliminary data.</text>
</comment>
<reference evidence="1 2" key="1">
    <citation type="submission" date="2020-12" db="EMBL/GenBank/DDBJ databases">
        <title>Effect of drift, selection, and recombination on the evolution of hybrid genomes in Candida yeast pathogens.</title>
        <authorList>
            <person name="Mixao V."/>
            <person name="Ksiezopolska E."/>
            <person name="Saus E."/>
            <person name="Boekhout T."/>
            <person name="Gacser A."/>
            <person name="Gabaldon T."/>
        </authorList>
    </citation>
    <scope>NUCLEOTIDE SEQUENCE [LARGE SCALE GENOMIC DNA]</scope>
    <source>
        <strain evidence="1 2">BP57</strain>
    </source>
</reference>
<organism evidence="1 2">
    <name type="scientific">Candida metapsilosis</name>
    <dbReference type="NCBI Taxonomy" id="273372"/>
    <lineage>
        <taxon>Eukaryota</taxon>
        <taxon>Fungi</taxon>
        <taxon>Dikarya</taxon>
        <taxon>Ascomycota</taxon>
        <taxon>Saccharomycotina</taxon>
        <taxon>Pichiomycetes</taxon>
        <taxon>Debaryomycetaceae</taxon>
        <taxon>Candida/Lodderomyces clade</taxon>
        <taxon>Candida</taxon>
    </lineage>
</organism>
<evidence type="ECO:0000313" key="1">
    <source>
        <dbReference type="EMBL" id="KAG5420599.1"/>
    </source>
</evidence>
<evidence type="ECO:0008006" key="3">
    <source>
        <dbReference type="Google" id="ProtNLM"/>
    </source>
</evidence>